<feature type="non-terminal residue" evidence="1">
    <location>
        <position position="139"/>
    </location>
</feature>
<dbReference type="Proteomes" id="UP001145114">
    <property type="component" value="Unassembled WGS sequence"/>
</dbReference>
<name>A0ACC1HPX9_9FUNG</name>
<proteinExistence type="predicted"/>
<accession>A0ACC1HPX9</accession>
<reference evidence="1" key="1">
    <citation type="submission" date="2022-06" db="EMBL/GenBank/DDBJ databases">
        <title>Phylogenomic reconstructions and comparative analyses of Kickxellomycotina fungi.</title>
        <authorList>
            <person name="Reynolds N.K."/>
            <person name="Stajich J.E."/>
            <person name="Barry K."/>
            <person name="Grigoriev I.V."/>
            <person name="Crous P."/>
            <person name="Smith M.E."/>
        </authorList>
    </citation>
    <scope>NUCLEOTIDE SEQUENCE</scope>
    <source>
        <strain evidence="1">RSA 2271</strain>
    </source>
</reference>
<keyword evidence="2" id="KW-1185">Reference proteome</keyword>
<organism evidence="1 2">
    <name type="scientific">Spiromyces aspiralis</name>
    <dbReference type="NCBI Taxonomy" id="68401"/>
    <lineage>
        <taxon>Eukaryota</taxon>
        <taxon>Fungi</taxon>
        <taxon>Fungi incertae sedis</taxon>
        <taxon>Zoopagomycota</taxon>
        <taxon>Kickxellomycotina</taxon>
        <taxon>Kickxellomycetes</taxon>
        <taxon>Kickxellales</taxon>
        <taxon>Kickxellaceae</taxon>
        <taxon>Spiromyces</taxon>
    </lineage>
</organism>
<gene>
    <name evidence="1" type="primary">ISN1_1</name>
    <name evidence="1" type="ORF">EV182_003712</name>
</gene>
<keyword evidence="1" id="KW-0378">Hydrolase</keyword>
<dbReference type="EMBL" id="JAMZIH010001009">
    <property type="protein sequence ID" value="KAJ1678605.1"/>
    <property type="molecule type" value="Genomic_DNA"/>
</dbReference>
<comment type="caution">
    <text evidence="1">The sequence shown here is derived from an EMBL/GenBank/DDBJ whole genome shotgun (WGS) entry which is preliminary data.</text>
</comment>
<dbReference type="EC" id="3.1.3.99" evidence="1"/>
<evidence type="ECO:0000313" key="1">
    <source>
        <dbReference type="EMBL" id="KAJ1678605.1"/>
    </source>
</evidence>
<protein>
    <submittedName>
        <fullName evidence="1">IMP 5'-nucleotidase</fullName>
        <ecNumber evidence="1">3.1.3.99</ecNumber>
    </submittedName>
</protein>
<sequence>MTSLYRATYHLRSHKRDELIEFIKSMLLTPFVLHTSPAPITDVDRKQAQILSRVASQNTLATSPLSNGDNVTDNAQRIAEILGDIEELINEHIEMTRIGLERFSRLHRLVPTLGNFYTPLPLREAFLSSGNRYGIAGRL</sequence>
<evidence type="ECO:0000313" key="2">
    <source>
        <dbReference type="Proteomes" id="UP001145114"/>
    </source>
</evidence>